<dbReference type="InterPro" id="IPR017853">
    <property type="entry name" value="GH"/>
</dbReference>
<evidence type="ECO:0000313" key="6">
    <source>
        <dbReference type="EMBL" id="AYV85525.1"/>
    </source>
</evidence>
<keyword evidence="1 3" id="KW-0378">Hydrolase</keyword>
<reference evidence="6" key="1">
    <citation type="submission" date="2018-10" db="EMBL/GenBank/DDBJ databases">
        <title>Hidden diversity of soil giant viruses.</title>
        <authorList>
            <person name="Schulz F."/>
            <person name="Alteio L."/>
            <person name="Goudeau D."/>
            <person name="Ryan E.M."/>
            <person name="Malmstrom R.R."/>
            <person name="Blanchard J."/>
            <person name="Woyke T."/>
        </authorList>
    </citation>
    <scope>NUCLEOTIDE SEQUENCE</scope>
    <source>
        <strain evidence="6">SAV1</strain>
    </source>
</reference>
<dbReference type="SUPFAM" id="SSF54556">
    <property type="entry name" value="Chitinase insertion domain"/>
    <property type="match status" value="1"/>
</dbReference>
<dbReference type="SUPFAM" id="SSF51445">
    <property type="entry name" value="(Trans)glycosidases"/>
    <property type="match status" value="1"/>
</dbReference>
<feature type="domain" description="CBM2" evidence="4">
    <location>
        <begin position="619"/>
        <end position="727"/>
    </location>
</feature>
<dbReference type="PROSITE" id="PS51173">
    <property type="entry name" value="CBM2"/>
    <property type="match status" value="1"/>
</dbReference>
<dbReference type="SMART" id="SM00637">
    <property type="entry name" value="CBD_II"/>
    <property type="match status" value="2"/>
</dbReference>
<dbReference type="InterPro" id="IPR050314">
    <property type="entry name" value="Glycosyl_Hydrlase_18"/>
</dbReference>
<sequence>MASSNKVVMAYYTEWSIYQENFSVSQIPVNSLTHILYAFMLPNPNQADYNLWANNWAFPAKPYTPPPTVPEGTLVSQDGYANGINITNLKNLKTQNPNIKILISVGGWSMSWIFSKIFADPTLRSNFVNSTVQFVVSNGFDGVDLDWEYPGIQGIGFNYVSPNDPANLALTLQNLRAAFQTQSPNKKYLLTVAMGTNENVITNYKNVVPYVDYINMMTYDYAGSWGNGGHLTALYYNPKEVDIDPQWNVSSAIQNTLNIGCPTSKMVLGFPMYARGWSDVVPYDPSLPLFGKSVGGAAKTYSGGAGEPGLSDWKDMVNVINTNGLNEYYDSVAMASFVHNNTTGETWTYDNPKSVALKTQYAINNNLAGIMFWELSEDTRNGTQNLLSSAISVLNNSGVPPTNPTYNFNVNLILTQTSSSGGTGIITITNNGSAAQTNWSFQLSTTNFVIQNFSQLSMNGSGNSITVVPLPAQPTLNSNQTISSSFTYTGSGSFTASSSTTGITVTTRTTQNPPPSNNLNFTVTLQSNSNWGTGGTGTISVTNNSSNSVTNWSFQLFTNSFAIQDLYTLAMTGSGSNINISAVSWQPTINPQQTITSGFDYTGSSLFSASTNTQGVNITTVNNNSSIVNFSVHITSTSFWGTGGNGQITITNSDTSPVTEWSFQLSTPNFTIQSIWGVTMAGSGNSITIAPPAWQPTLNNGQQIVGGFTYVGTNSTLQVASSTHGVNFV</sequence>
<dbReference type="Gene3D" id="3.10.50.10">
    <property type="match status" value="1"/>
</dbReference>
<dbReference type="PROSITE" id="PS01095">
    <property type="entry name" value="GH18_1"/>
    <property type="match status" value="1"/>
</dbReference>
<dbReference type="InterPro" id="IPR001223">
    <property type="entry name" value="Glyco_hydro18_cat"/>
</dbReference>
<name>A0A3G5AE72_9VIRU</name>
<gene>
    <name evidence="6" type="ORF">Satyrvirus21_9</name>
</gene>
<dbReference type="GO" id="GO:0004553">
    <property type="term" value="F:hydrolase activity, hydrolyzing O-glycosyl compounds"/>
    <property type="evidence" value="ECO:0007669"/>
    <property type="project" value="InterPro"/>
</dbReference>
<feature type="domain" description="GH18" evidence="5">
    <location>
        <begin position="6"/>
        <end position="397"/>
    </location>
</feature>
<accession>A0A3G5AE72</accession>
<dbReference type="InterPro" id="IPR008965">
    <property type="entry name" value="CBM2/CBM3_carb-bd_dom_sf"/>
</dbReference>
<dbReference type="GO" id="GO:0008061">
    <property type="term" value="F:chitin binding"/>
    <property type="evidence" value="ECO:0007669"/>
    <property type="project" value="InterPro"/>
</dbReference>
<dbReference type="EMBL" id="MK072457">
    <property type="protein sequence ID" value="AYV85525.1"/>
    <property type="molecule type" value="Genomic_DNA"/>
</dbReference>
<dbReference type="InterPro" id="IPR029070">
    <property type="entry name" value="Chitinase_insertion_sf"/>
</dbReference>
<dbReference type="Gene3D" id="3.20.20.80">
    <property type="entry name" value="Glycosidases"/>
    <property type="match status" value="1"/>
</dbReference>
<dbReference type="Gene3D" id="2.60.40.290">
    <property type="match status" value="3"/>
</dbReference>
<dbReference type="GO" id="GO:0005975">
    <property type="term" value="P:carbohydrate metabolic process"/>
    <property type="evidence" value="ECO:0007669"/>
    <property type="project" value="InterPro"/>
</dbReference>
<evidence type="ECO:0000259" key="5">
    <source>
        <dbReference type="PROSITE" id="PS51910"/>
    </source>
</evidence>
<dbReference type="PANTHER" id="PTHR11177">
    <property type="entry name" value="CHITINASE"/>
    <property type="match status" value="1"/>
</dbReference>
<dbReference type="InterPro" id="IPR012291">
    <property type="entry name" value="CBM2_carb-bd_dom_sf"/>
</dbReference>
<dbReference type="SMART" id="SM00636">
    <property type="entry name" value="Glyco_18"/>
    <property type="match status" value="1"/>
</dbReference>
<evidence type="ECO:0000256" key="2">
    <source>
        <dbReference type="ARBA" id="ARBA00023295"/>
    </source>
</evidence>
<dbReference type="InterPro" id="IPR001579">
    <property type="entry name" value="Glyco_hydro_18_chit_AS"/>
</dbReference>
<dbReference type="Pfam" id="PF00553">
    <property type="entry name" value="CBM_2"/>
    <property type="match status" value="2"/>
</dbReference>
<protein>
    <submittedName>
        <fullName evidence="6">Glycosyl hydrolase family 18</fullName>
    </submittedName>
</protein>
<dbReference type="InterPro" id="IPR011583">
    <property type="entry name" value="Chitinase_II/V-like_cat"/>
</dbReference>
<evidence type="ECO:0000256" key="3">
    <source>
        <dbReference type="RuleBase" id="RU000489"/>
    </source>
</evidence>
<evidence type="ECO:0000259" key="4">
    <source>
        <dbReference type="PROSITE" id="PS51173"/>
    </source>
</evidence>
<dbReference type="PROSITE" id="PS51910">
    <property type="entry name" value="GH18_2"/>
    <property type="match status" value="1"/>
</dbReference>
<organism evidence="6">
    <name type="scientific">Satyrvirus sp</name>
    <dbReference type="NCBI Taxonomy" id="2487771"/>
    <lineage>
        <taxon>Viruses</taxon>
        <taxon>Varidnaviria</taxon>
        <taxon>Bamfordvirae</taxon>
        <taxon>Nucleocytoviricota</taxon>
        <taxon>Megaviricetes</taxon>
        <taxon>Imitervirales</taxon>
        <taxon>Mimiviridae</taxon>
        <taxon>Megamimivirinae</taxon>
    </lineage>
</organism>
<dbReference type="SUPFAM" id="SSF49384">
    <property type="entry name" value="Carbohydrate-binding domain"/>
    <property type="match status" value="3"/>
</dbReference>
<proteinExistence type="predicted"/>
<keyword evidence="2 3" id="KW-0326">Glycosidase</keyword>
<evidence type="ECO:0000256" key="1">
    <source>
        <dbReference type="ARBA" id="ARBA00022801"/>
    </source>
</evidence>
<dbReference type="Pfam" id="PF00704">
    <property type="entry name" value="Glyco_hydro_18"/>
    <property type="match status" value="1"/>
</dbReference>
<dbReference type="InterPro" id="IPR001919">
    <property type="entry name" value="CBD2"/>
</dbReference>
<dbReference type="GO" id="GO:0030247">
    <property type="term" value="F:polysaccharide binding"/>
    <property type="evidence" value="ECO:0007669"/>
    <property type="project" value="InterPro"/>
</dbReference>
<dbReference type="PANTHER" id="PTHR11177:SF317">
    <property type="entry name" value="CHITINASE 12-RELATED"/>
    <property type="match status" value="1"/>
</dbReference>
<dbReference type="CDD" id="cd06548">
    <property type="entry name" value="GH18_chitinase"/>
    <property type="match status" value="1"/>
</dbReference>